<feature type="compositionally biased region" description="Basic and acidic residues" evidence="1">
    <location>
        <begin position="7"/>
        <end position="17"/>
    </location>
</feature>
<proteinExistence type="predicted"/>
<comment type="caution">
    <text evidence="2">The sequence shown here is derived from an EMBL/GenBank/DDBJ whole genome shotgun (WGS) entry which is preliminary data.</text>
</comment>
<name>A0ABT2LJA5_9HYPH</name>
<sequence length="140" mass="16134">MDEPENPDSKNPGEDAKSWYPRFKVPPMEPVTWRTEEQQAIFDRGRAEYCEMLGIYLLLFQALCTHHGFHRTCRIGKCRRSGRCCGRRPEDDWTFPLKPLIPPCVPLDAEVIEPLRDELRHAVKGGAAENRPEEGDGEDR</sequence>
<keyword evidence="3" id="KW-1185">Reference proteome</keyword>
<reference evidence="2 3" key="1">
    <citation type="submission" date="2022-09" db="EMBL/GenBank/DDBJ databases">
        <title>Chelativorans salina sp. nov., a novel slightly halophilic bacterium isolated from a saline lake sediment enrichment.</title>
        <authorList>
            <person name="Gao L."/>
            <person name="Fang B.-Z."/>
            <person name="Li W.-J."/>
        </authorList>
    </citation>
    <scope>NUCLEOTIDE SEQUENCE [LARGE SCALE GENOMIC DNA]</scope>
    <source>
        <strain evidence="2 3">EGI FJ00035</strain>
    </source>
</reference>
<evidence type="ECO:0000313" key="3">
    <source>
        <dbReference type="Proteomes" id="UP001320831"/>
    </source>
</evidence>
<dbReference type="EMBL" id="JAOCZP010000001">
    <property type="protein sequence ID" value="MCT7374409.1"/>
    <property type="molecule type" value="Genomic_DNA"/>
</dbReference>
<feature type="region of interest" description="Disordered" evidence="1">
    <location>
        <begin position="1"/>
        <end position="20"/>
    </location>
</feature>
<dbReference type="Proteomes" id="UP001320831">
    <property type="component" value="Unassembled WGS sequence"/>
</dbReference>
<organism evidence="2 3">
    <name type="scientific">Chelativorans salis</name>
    <dbReference type="NCBI Taxonomy" id="2978478"/>
    <lineage>
        <taxon>Bacteria</taxon>
        <taxon>Pseudomonadati</taxon>
        <taxon>Pseudomonadota</taxon>
        <taxon>Alphaproteobacteria</taxon>
        <taxon>Hyphomicrobiales</taxon>
        <taxon>Phyllobacteriaceae</taxon>
        <taxon>Chelativorans</taxon>
    </lineage>
</organism>
<accession>A0ABT2LJA5</accession>
<gene>
    <name evidence="2" type="ORF">N5A92_05105</name>
</gene>
<evidence type="ECO:0000256" key="1">
    <source>
        <dbReference type="SAM" id="MobiDB-lite"/>
    </source>
</evidence>
<evidence type="ECO:0000313" key="2">
    <source>
        <dbReference type="EMBL" id="MCT7374409.1"/>
    </source>
</evidence>
<protein>
    <submittedName>
        <fullName evidence="2">Uncharacterized protein</fullName>
    </submittedName>
</protein>
<dbReference type="RefSeq" id="WP_260900803.1">
    <property type="nucleotide sequence ID" value="NZ_JAOCZP010000001.1"/>
</dbReference>